<dbReference type="EMBL" id="BTRK01000006">
    <property type="protein sequence ID" value="GMR59653.1"/>
    <property type="molecule type" value="Genomic_DNA"/>
</dbReference>
<sequence>SLPSCGLLVFTVFVPRVFLSLRDERQSCHCCRPSGSSLPRGLPSIFPCVSRRQRWSSSVHRHKEPFPSSSS</sequence>
<feature type="non-terminal residue" evidence="2">
    <location>
        <position position="1"/>
    </location>
</feature>
<evidence type="ECO:0000256" key="1">
    <source>
        <dbReference type="SAM" id="SignalP"/>
    </source>
</evidence>
<keyword evidence="3" id="KW-1185">Reference proteome</keyword>
<comment type="caution">
    <text evidence="2">The sequence shown here is derived from an EMBL/GenBank/DDBJ whole genome shotgun (WGS) entry which is preliminary data.</text>
</comment>
<feature type="chain" id="PRO_5042964483" evidence="1">
    <location>
        <begin position="20"/>
        <end position="71"/>
    </location>
</feature>
<dbReference type="Proteomes" id="UP001328107">
    <property type="component" value="Unassembled WGS sequence"/>
</dbReference>
<name>A0AAN5IB77_9BILA</name>
<accession>A0AAN5IB77</accession>
<gene>
    <name evidence="2" type="ORF">PMAYCL1PPCAC_29848</name>
</gene>
<organism evidence="2 3">
    <name type="scientific">Pristionchus mayeri</name>
    <dbReference type="NCBI Taxonomy" id="1317129"/>
    <lineage>
        <taxon>Eukaryota</taxon>
        <taxon>Metazoa</taxon>
        <taxon>Ecdysozoa</taxon>
        <taxon>Nematoda</taxon>
        <taxon>Chromadorea</taxon>
        <taxon>Rhabditida</taxon>
        <taxon>Rhabditina</taxon>
        <taxon>Diplogasteromorpha</taxon>
        <taxon>Diplogasteroidea</taxon>
        <taxon>Neodiplogasteridae</taxon>
        <taxon>Pristionchus</taxon>
    </lineage>
</organism>
<evidence type="ECO:0000313" key="2">
    <source>
        <dbReference type="EMBL" id="GMR59653.1"/>
    </source>
</evidence>
<feature type="signal peptide" evidence="1">
    <location>
        <begin position="1"/>
        <end position="19"/>
    </location>
</feature>
<evidence type="ECO:0000313" key="3">
    <source>
        <dbReference type="Proteomes" id="UP001328107"/>
    </source>
</evidence>
<keyword evidence="1" id="KW-0732">Signal</keyword>
<protein>
    <submittedName>
        <fullName evidence="2">Uncharacterized protein</fullName>
    </submittedName>
</protein>
<proteinExistence type="predicted"/>
<dbReference type="AlphaFoldDB" id="A0AAN5IB77"/>
<reference evidence="3" key="1">
    <citation type="submission" date="2022-10" db="EMBL/GenBank/DDBJ databases">
        <title>Genome assembly of Pristionchus species.</title>
        <authorList>
            <person name="Yoshida K."/>
            <person name="Sommer R.J."/>
        </authorList>
    </citation>
    <scope>NUCLEOTIDE SEQUENCE [LARGE SCALE GENOMIC DNA]</scope>
    <source>
        <strain evidence="3">RS5460</strain>
    </source>
</reference>